<dbReference type="Proteomes" id="UP000824890">
    <property type="component" value="Unassembled WGS sequence"/>
</dbReference>
<keyword evidence="8" id="KW-1185">Reference proteome</keyword>
<keyword evidence="2 4" id="KW-0863">Zinc-finger</keyword>
<evidence type="ECO:0000313" key="7">
    <source>
        <dbReference type="EMBL" id="KAH0881833.1"/>
    </source>
</evidence>
<proteinExistence type="predicted"/>
<sequence>MSNGDLVDEPVKSKAKSSLSASLPLRFSALLSDSLHLSATLRLSASRRFSPFLSTFRLLSPSPPLSSGYLVSICERFTLAQFHSYACFGRLHVYDIAVNNHIVDHTDVVADEENSSVKVAGKGKRKFLDEGAETRKKKVLCKRSAEKFLTFGPETMSFIEGLIRTSVTSLGDVLSMQMANMERVFTERMGKMEIEVSQLKDAISLTGEGSYPSKKETEEAPLNSKAKEAPPKSKGAQAPPKSKGAQAQPKRKGDQPTPTKKFLTHMNTSRRHSYGVPSRCWCGKGVVIFYSRTDDNPYRRFYRCEIGAQRKKENHLFKWVDDALLDEIRRVEAEQGRIVEEIEDLKSSITQRIEEEVRKQKNSLELGCLGSILWLFGRLRSQE</sequence>
<evidence type="ECO:0000256" key="4">
    <source>
        <dbReference type="PROSITE-ProRule" id="PRU01343"/>
    </source>
</evidence>
<dbReference type="InterPro" id="IPR010666">
    <property type="entry name" value="Znf_GRF"/>
</dbReference>
<accession>A0ABQ7ZNW8</accession>
<evidence type="ECO:0000256" key="3">
    <source>
        <dbReference type="ARBA" id="ARBA00022833"/>
    </source>
</evidence>
<feature type="domain" description="GRF-type" evidence="6">
    <location>
        <begin position="280"/>
        <end position="323"/>
    </location>
</feature>
<evidence type="ECO:0000313" key="8">
    <source>
        <dbReference type="Proteomes" id="UP000824890"/>
    </source>
</evidence>
<organism evidence="7 8">
    <name type="scientific">Brassica napus</name>
    <name type="common">Rape</name>
    <dbReference type="NCBI Taxonomy" id="3708"/>
    <lineage>
        <taxon>Eukaryota</taxon>
        <taxon>Viridiplantae</taxon>
        <taxon>Streptophyta</taxon>
        <taxon>Embryophyta</taxon>
        <taxon>Tracheophyta</taxon>
        <taxon>Spermatophyta</taxon>
        <taxon>Magnoliopsida</taxon>
        <taxon>eudicotyledons</taxon>
        <taxon>Gunneridae</taxon>
        <taxon>Pentapetalae</taxon>
        <taxon>rosids</taxon>
        <taxon>malvids</taxon>
        <taxon>Brassicales</taxon>
        <taxon>Brassicaceae</taxon>
        <taxon>Brassiceae</taxon>
        <taxon>Brassica</taxon>
    </lineage>
</organism>
<feature type="region of interest" description="Disordered" evidence="5">
    <location>
        <begin position="206"/>
        <end position="266"/>
    </location>
</feature>
<evidence type="ECO:0000256" key="1">
    <source>
        <dbReference type="ARBA" id="ARBA00022723"/>
    </source>
</evidence>
<reference evidence="7 8" key="1">
    <citation type="submission" date="2021-05" db="EMBL/GenBank/DDBJ databases">
        <title>Genome Assembly of Synthetic Allotetraploid Brassica napus Reveals Homoeologous Exchanges between Subgenomes.</title>
        <authorList>
            <person name="Davis J.T."/>
        </authorList>
    </citation>
    <scope>NUCLEOTIDE SEQUENCE [LARGE SCALE GENOMIC DNA]</scope>
    <source>
        <strain evidence="8">cv. Da-Ae</strain>
        <tissue evidence="7">Seedling</tissue>
    </source>
</reference>
<evidence type="ECO:0000256" key="5">
    <source>
        <dbReference type="SAM" id="MobiDB-lite"/>
    </source>
</evidence>
<dbReference type="EMBL" id="JAGKQM010000014">
    <property type="protein sequence ID" value="KAH0881833.1"/>
    <property type="molecule type" value="Genomic_DNA"/>
</dbReference>
<protein>
    <recommendedName>
        <fullName evidence="6">GRF-type domain-containing protein</fullName>
    </recommendedName>
</protein>
<dbReference type="PANTHER" id="PTHR33248">
    <property type="entry name" value="ZINC ION-BINDING PROTEIN"/>
    <property type="match status" value="1"/>
</dbReference>
<keyword evidence="1" id="KW-0479">Metal-binding</keyword>
<comment type="caution">
    <text evidence="7">The sequence shown here is derived from an EMBL/GenBank/DDBJ whole genome shotgun (WGS) entry which is preliminary data.</text>
</comment>
<name>A0ABQ7ZNW8_BRANA</name>
<gene>
    <name evidence="7" type="ORF">HID58_057929</name>
</gene>
<evidence type="ECO:0000259" key="6">
    <source>
        <dbReference type="PROSITE" id="PS51999"/>
    </source>
</evidence>
<dbReference type="PROSITE" id="PS51999">
    <property type="entry name" value="ZF_GRF"/>
    <property type="match status" value="1"/>
</dbReference>
<keyword evidence="3" id="KW-0862">Zinc</keyword>
<evidence type="ECO:0000256" key="2">
    <source>
        <dbReference type="ARBA" id="ARBA00022771"/>
    </source>
</evidence>